<dbReference type="Proteomes" id="UP000629596">
    <property type="component" value="Unassembled WGS sequence"/>
</dbReference>
<evidence type="ECO:0000313" key="10">
    <source>
        <dbReference type="Proteomes" id="UP000629596"/>
    </source>
</evidence>
<dbReference type="Gene3D" id="3.50.50.60">
    <property type="entry name" value="FAD/NAD(P)-binding domain"/>
    <property type="match status" value="1"/>
</dbReference>
<evidence type="ECO:0000256" key="4">
    <source>
        <dbReference type="ARBA" id="ARBA00023004"/>
    </source>
</evidence>
<evidence type="ECO:0000313" key="7">
    <source>
        <dbReference type="EMBL" id="MBC8601023.1"/>
    </source>
</evidence>
<keyword evidence="3" id="KW-0560">Oxidoreductase</keyword>
<accession>A0A3D8HHD6</accession>
<feature type="signal peptide" evidence="6">
    <location>
        <begin position="1"/>
        <end position="24"/>
    </location>
</feature>
<keyword evidence="2" id="KW-0479">Metal-binding</keyword>
<evidence type="ECO:0000313" key="8">
    <source>
        <dbReference type="EMBL" id="RDU50293.1"/>
    </source>
</evidence>
<dbReference type="EMBL" id="QREV01000007">
    <property type="protein sequence ID" value="RDU50293.1"/>
    <property type="molecule type" value="Genomic_DNA"/>
</dbReference>
<dbReference type="InterPro" id="IPR039650">
    <property type="entry name" value="HdrA-like"/>
</dbReference>
<protein>
    <submittedName>
        <fullName evidence="8">FAD-dependent oxidoreductase</fullName>
    </submittedName>
</protein>
<dbReference type="PANTHER" id="PTHR43498">
    <property type="entry name" value="FERREDOXIN:COB-COM HETERODISULFIDE REDUCTASE SUBUNIT A"/>
    <property type="match status" value="1"/>
</dbReference>
<proteinExistence type="predicted"/>
<evidence type="ECO:0000313" key="9">
    <source>
        <dbReference type="Proteomes" id="UP000256321"/>
    </source>
</evidence>
<dbReference type="EMBL" id="JACRTI010000007">
    <property type="protein sequence ID" value="MBC8601023.1"/>
    <property type="molecule type" value="Genomic_DNA"/>
</dbReference>
<dbReference type="Pfam" id="PF12831">
    <property type="entry name" value="FAD_oxidored"/>
    <property type="match status" value="1"/>
</dbReference>
<dbReference type="GO" id="GO:0051539">
    <property type="term" value="F:4 iron, 4 sulfur cluster binding"/>
    <property type="evidence" value="ECO:0007669"/>
    <property type="project" value="UniProtKB-KW"/>
</dbReference>
<dbReference type="PANTHER" id="PTHR43498:SF1">
    <property type="entry name" value="COB--COM HETERODISULFIDE REDUCTASE IRON-SULFUR SUBUNIT A"/>
    <property type="match status" value="1"/>
</dbReference>
<sequence length="607" mass="69047">MQKVFRLIYMMLMCQAFISFSLLAQKKDFVLVEAESFNEKGGWVLDQQFMDQMGSPFLLAHGIGKPVQDASTEVMIPRKGTWHVYARTWNWCSPWKTKEAPGKFKIAVNGVVLDNELGMGTQWDWEYAGSVEIKEKSNIVTLKDLTGFEGRCDAILFTKNKNSAIPNRKDDLSVFRKQLLNIPVKPEDGGHYDLVVVGAGTAGLSAAIKGAREGLKVALINNRPVPGGNNSTEIRVVASGEMNVKPYTALGNVIREIRNVYSKEDQVIEMIQAEKTLSYFPNMHVFAASKEGKQIKSVTAKHIENGKEIEFFSPLFVDCSGDGNLGYLAGAEYRVGREMRQETRETLAPDRPDNIVLGATISWKSKVMPAEVSFPRCEWAIQFNDESCEKVISGSNWWESGFRYDQVNDAEYIRDYLFRAIYGNWAFLKNDSKFKKEYANRELDMMTYIAGKRESRRLVGDVFFVQQDIEKEYVRYDDAVVIGTYSIDQHFPTPKNTFFFPGEEFISTMKHYFNDLGTPRRYLRDDQVPPPYRIPYRCLYSVNVDNLFMAGRNISVSHIALSSTRVQNTTGMMGEVVAAAAILCKKYNCQPREVYIKHLKELLDSLK</sequence>
<keyword evidence="6" id="KW-0732">Signal</keyword>
<dbReference type="SUPFAM" id="SSF51905">
    <property type="entry name" value="FAD/NAD(P)-binding domain"/>
    <property type="match status" value="2"/>
</dbReference>
<dbReference type="RefSeq" id="WP_115498534.1">
    <property type="nucleotide sequence ID" value="NZ_JACRTI010000007.1"/>
</dbReference>
<dbReference type="AlphaFoldDB" id="A0A3D8HHD6"/>
<name>A0A3D8HHD6_9BACT</name>
<evidence type="ECO:0000256" key="1">
    <source>
        <dbReference type="ARBA" id="ARBA00022485"/>
    </source>
</evidence>
<dbReference type="GO" id="GO:0046872">
    <property type="term" value="F:metal ion binding"/>
    <property type="evidence" value="ECO:0007669"/>
    <property type="project" value="UniProtKB-KW"/>
</dbReference>
<evidence type="ECO:0000256" key="6">
    <source>
        <dbReference type="SAM" id="SignalP"/>
    </source>
</evidence>
<dbReference type="GO" id="GO:0016491">
    <property type="term" value="F:oxidoreductase activity"/>
    <property type="evidence" value="ECO:0007669"/>
    <property type="project" value="UniProtKB-KW"/>
</dbReference>
<dbReference type="Proteomes" id="UP000256321">
    <property type="component" value="Unassembled WGS sequence"/>
</dbReference>
<evidence type="ECO:0000256" key="3">
    <source>
        <dbReference type="ARBA" id="ARBA00023002"/>
    </source>
</evidence>
<keyword evidence="5" id="KW-0411">Iron-sulfur</keyword>
<organism evidence="8 9">
    <name type="scientific">Parabacteroides acidifaciens</name>
    <dbReference type="NCBI Taxonomy" id="2290935"/>
    <lineage>
        <taxon>Bacteria</taxon>
        <taxon>Pseudomonadati</taxon>
        <taxon>Bacteroidota</taxon>
        <taxon>Bacteroidia</taxon>
        <taxon>Bacteroidales</taxon>
        <taxon>Tannerellaceae</taxon>
        <taxon>Parabacteroides</taxon>
    </lineage>
</organism>
<keyword evidence="4" id="KW-0408">Iron</keyword>
<keyword evidence="1" id="KW-0004">4Fe-4S</keyword>
<comment type="caution">
    <text evidence="8">The sequence shown here is derived from an EMBL/GenBank/DDBJ whole genome shotgun (WGS) entry which is preliminary data.</text>
</comment>
<reference evidence="8 9" key="1">
    <citation type="submission" date="2018-07" db="EMBL/GenBank/DDBJ databases">
        <title>Parabacteroides acidifaciens nov. sp., isolated from human feces.</title>
        <authorList>
            <person name="Wang Y.J."/>
        </authorList>
    </citation>
    <scope>NUCLEOTIDE SEQUENCE [LARGE SCALE GENOMIC DNA]</scope>
    <source>
        <strain evidence="8 9">426-9</strain>
    </source>
</reference>
<gene>
    <name evidence="8" type="ORF">DWU89_04805</name>
    <name evidence="7" type="ORF">H8784_04720</name>
</gene>
<dbReference type="InterPro" id="IPR036188">
    <property type="entry name" value="FAD/NAD-bd_sf"/>
</dbReference>
<feature type="chain" id="PRO_5017778293" evidence="6">
    <location>
        <begin position="25"/>
        <end position="607"/>
    </location>
</feature>
<keyword evidence="10" id="KW-1185">Reference proteome</keyword>
<evidence type="ECO:0000256" key="5">
    <source>
        <dbReference type="ARBA" id="ARBA00023014"/>
    </source>
</evidence>
<evidence type="ECO:0000256" key="2">
    <source>
        <dbReference type="ARBA" id="ARBA00022723"/>
    </source>
</evidence>
<reference evidence="7 10" key="2">
    <citation type="submission" date="2020-08" db="EMBL/GenBank/DDBJ databases">
        <title>Genome public.</title>
        <authorList>
            <person name="Liu C."/>
            <person name="Sun Q."/>
        </authorList>
    </citation>
    <scope>NUCLEOTIDE SEQUENCE [LARGE SCALE GENOMIC DNA]</scope>
    <source>
        <strain evidence="7 10">426_9</strain>
    </source>
</reference>